<protein>
    <submittedName>
        <fullName evidence="5">ArsR/SmtB family transcription factor</fullName>
    </submittedName>
</protein>
<dbReference type="Pfam" id="PF01022">
    <property type="entry name" value="HTH_5"/>
    <property type="match status" value="1"/>
</dbReference>
<dbReference type="CDD" id="cd00090">
    <property type="entry name" value="HTH_ARSR"/>
    <property type="match status" value="1"/>
</dbReference>
<evidence type="ECO:0000256" key="1">
    <source>
        <dbReference type="ARBA" id="ARBA00023015"/>
    </source>
</evidence>
<sequence length="103" mass="11543">MDGFTVIAEPTRRSIVDRLRVGEHDVGALVRGLGISQSLVSKHLRVLREAGVVEAQVVGKRRVYRLTEQPLPDVIAWVQPFVDRWAASFDRLAQALDDEGQRP</sequence>
<dbReference type="Gene3D" id="1.10.10.10">
    <property type="entry name" value="Winged helix-like DNA-binding domain superfamily/Winged helix DNA-binding domain"/>
    <property type="match status" value="1"/>
</dbReference>
<evidence type="ECO:0000313" key="5">
    <source>
        <dbReference type="EMBL" id="MFC0534137.1"/>
    </source>
</evidence>
<feature type="domain" description="HTH arsR-type" evidence="4">
    <location>
        <begin position="1"/>
        <end position="86"/>
    </location>
</feature>
<dbReference type="PANTHER" id="PTHR33154">
    <property type="entry name" value="TRANSCRIPTIONAL REGULATOR, ARSR FAMILY"/>
    <property type="match status" value="1"/>
</dbReference>
<accession>A0ABV6MI83</accession>
<dbReference type="InterPro" id="IPR001845">
    <property type="entry name" value="HTH_ArsR_DNA-bd_dom"/>
</dbReference>
<dbReference type="InterPro" id="IPR051081">
    <property type="entry name" value="HTH_MetalResp_TranReg"/>
</dbReference>
<evidence type="ECO:0000256" key="2">
    <source>
        <dbReference type="ARBA" id="ARBA00023125"/>
    </source>
</evidence>
<dbReference type="SMART" id="SM00418">
    <property type="entry name" value="HTH_ARSR"/>
    <property type="match status" value="1"/>
</dbReference>
<keyword evidence="1" id="KW-0805">Transcription regulation</keyword>
<evidence type="ECO:0000256" key="3">
    <source>
        <dbReference type="ARBA" id="ARBA00023163"/>
    </source>
</evidence>
<proteinExistence type="predicted"/>
<dbReference type="NCBIfam" id="NF033788">
    <property type="entry name" value="HTH_metalloreg"/>
    <property type="match status" value="1"/>
</dbReference>
<keyword evidence="6" id="KW-1185">Reference proteome</keyword>
<dbReference type="Proteomes" id="UP001589867">
    <property type="component" value="Unassembled WGS sequence"/>
</dbReference>
<keyword evidence="2" id="KW-0238">DNA-binding</keyword>
<reference evidence="5 6" key="1">
    <citation type="submission" date="2024-09" db="EMBL/GenBank/DDBJ databases">
        <authorList>
            <person name="Sun Q."/>
            <person name="Mori K."/>
        </authorList>
    </citation>
    <scope>NUCLEOTIDE SEQUENCE [LARGE SCALE GENOMIC DNA]</scope>
    <source>
        <strain evidence="5 6">TBRC 3947</strain>
    </source>
</reference>
<evidence type="ECO:0000259" key="4">
    <source>
        <dbReference type="PROSITE" id="PS50987"/>
    </source>
</evidence>
<dbReference type="InterPro" id="IPR036388">
    <property type="entry name" value="WH-like_DNA-bd_sf"/>
</dbReference>
<name>A0ABV6MI83_9ACTN</name>
<dbReference type="InterPro" id="IPR011991">
    <property type="entry name" value="ArsR-like_HTH"/>
</dbReference>
<dbReference type="PRINTS" id="PR00778">
    <property type="entry name" value="HTHARSR"/>
</dbReference>
<organism evidence="5 6">
    <name type="scientific">Phytohabitans kaempferiae</name>
    <dbReference type="NCBI Taxonomy" id="1620943"/>
    <lineage>
        <taxon>Bacteria</taxon>
        <taxon>Bacillati</taxon>
        <taxon>Actinomycetota</taxon>
        <taxon>Actinomycetes</taxon>
        <taxon>Micromonosporales</taxon>
        <taxon>Micromonosporaceae</taxon>
    </lineage>
</organism>
<dbReference type="EMBL" id="JBHLUH010000103">
    <property type="protein sequence ID" value="MFC0534137.1"/>
    <property type="molecule type" value="Genomic_DNA"/>
</dbReference>
<dbReference type="SUPFAM" id="SSF46785">
    <property type="entry name" value="Winged helix' DNA-binding domain"/>
    <property type="match status" value="1"/>
</dbReference>
<gene>
    <name evidence="5" type="ORF">ACFFIA_41770</name>
</gene>
<keyword evidence="3" id="KW-0804">Transcription</keyword>
<dbReference type="PROSITE" id="PS50987">
    <property type="entry name" value="HTH_ARSR_2"/>
    <property type="match status" value="1"/>
</dbReference>
<comment type="caution">
    <text evidence="5">The sequence shown here is derived from an EMBL/GenBank/DDBJ whole genome shotgun (WGS) entry which is preliminary data.</text>
</comment>
<dbReference type="RefSeq" id="WP_377262588.1">
    <property type="nucleotide sequence ID" value="NZ_JBHLUH010000103.1"/>
</dbReference>
<dbReference type="PANTHER" id="PTHR33154:SF33">
    <property type="entry name" value="TRANSCRIPTIONAL REPRESSOR SDPR"/>
    <property type="match status" value="1"/>
</dbReference>
<evidence type="ECO:0000313" key="6">
    <source>
        <dbReference type="Proteomes" id="UP001589867"/>
    </source>
</evidence>
<dbReference type="InterPro" id="IPR036390">
    <property type="entry name" value="WH_DNA-bd_sf"/>
</dbReference>